<reference evidence="5" key="1">
    <citation type="journal article" date="2011" name="Genome Biol.">
        <title>Comparative genomics of the social amoebae Dictyostelium discoideum and Dictyostelium purpureum.</title>
        <authorList>
            <consortium name="US DOE Joint Genome Institute (JGI-PGF)"/>
            <person name="Sucgang R."/>
            <person name="Kuo A."/>
            <person name="Tian X."/>
            <person name="Salerno W."/>
            <person name="Parikh A."/>
            <person name="Feasley C.L."/>
            <person name="Dalin E."/>
            <person name="Tu H."/>
            <person name="Huang E."/>
            <person name="Barry K."/>
            <person name="Lindquist E."/>
            <person name="Shapiro H."/>
            <person name="Bruce D."/>
            <person name="Schmutz J."/>
            <person name="Salamov A."/>
            <person name="Fey P."/>
            <person name="Gaudet P."/>
            <person name="Anjard C."/>
            <person name="Babu M.M."/>
            <person name="Basu S."/>
            <person name="Bushmanova Y."/>
            <person name="van der Wel H."/>
            <person name="Katoh-Kurasawa M."/>
            <person name="Dinh C."/>
            <person name="Coutinho P.M."/>
            <person name="Saito T."/>
            <person name="Elias M."/>
            <person name="Schaap P."/>
            <person name="Kay R.R."/>
            <person name="Henrissat B."/>
            <person name="Eichinger L."/>
            <person name="Rivero F."/>
            <person name="Putnam N.H."/>
            <person name="West C.M."/>
            <person name="Loomis W.F."/>
            <person name="Chisholm R.L."/>
            <person name="Shaulsky G."/>
            <person name="Strassmann J.E."/>
            <person name="Queller D.C."/>
            <person name="Kuspa A."/>
            <person name="Grigoriev I.V."/>
        </authorList>
    </citation>
    <scope>NUCLEOTIDE SEQUENCE [LARGE SCALE GENOMIC DNA]</scope>
    <source>
        <strain evidence="5">QSDP1</strain>
    </source>
</reference>
<feature type="compositionally biased region" description="Low complexity" evidence="2">
    <location>
        <begin position="379"/>
        <end position="396"/>
    </location>
</feature>
<feature type="transmembrane region" description="Helical" evidence="3">
    <location>
        <begin position="768"/>
        <end position="790"/>
    </location>
</feature>
<protein>
    <recommendedName>
        <fullName evidence="6">EF-hand domain-containing protein</fullName>
    </recommendedName>
</protein>
<accession>F0ZAJ9</accession>
<feature type="region of interest" description="Disordered" evidence="2">
    <location>
        <begin position="121"/>
        <end position="276"/>
    </location>
</feature>
<dbReference type="eggNOG" id="ENOG502R93R">
    <property type="taxonomic scope" value="Eukaryota"/>
</dbReference>
<evidence type="ECO:0008006" key="6">
    <source>
        <dbReference type="Google" id="ProtNLM"/>
    </source>
</evidence>
<dbReference type="FunCoup" id="F0ZAJ9">
    <property type="interactions" value="743"/>
</dbReference>
<dbReference type="STRING" id="5786.F0ZAJ9"/>
<dbReference type="RefSeq" id="XP_003284438.1">
    <property type="nucleotide sequence ID" value="XM_003284390.1"/>
</dbReference>
<feature type="coiled-coil region" evidence="1">
    <location>
        <begin position="669"/>
        <end position="760"/>
    </location>
</feature>
<feature type="coiled-coil region" evidence="1">
    <location>
        <begin position="520"/>
        <end position="547"/>
    </location>
</feature>
<proteinExistence type="predicted"/>
<keyword evidence="1" id="KW-0175">Coiled coil</keyword>
<dbReference type="OrthoDB" id="20326at2759"/>
<keyword evidence="5" id="KW-1185">Reference proteome</keyword>
<keyword evidence="3" id="KW-1133">Transmembrane helix</keyword>
<feature type="transmembrane region" description="Helical" evidence="3">
    <location>
        <begin position="827"/>
        <end position="852"/>
    </location>
</feature>
<dbReference type="InterPro" id="IPR011992">
    <property type="entry name" value="EF-hand-dom_pair"/>
</dbReference>
<evidence type="ECO:0000313" key="4">
    <source>
        <dbReference type="EMBL" id="EGC38985.1"/>
    </source>
</evidence>
<feature type="compositionally biased region" description="Low complexity" evidence="2">
    <location>
        <begin position="241"/>
        <end position="261"/>
    </location>
</feature>
<dbReference type="EMBL" id="GL870965">
    <property type="protein sequence ID" value="EGC38985.1"/>
    <property type="molecule type" value="Genomic_DNA"/>
</dbReference>
<dbReference type="KEGG" id="dpp:DICPUDRAFT_27692"/>
<feature type="region of interest" description="Disordered" evidence="2">
    <location>
        <begin position="364"/>
        <end position="407"/>
    </location>
</feature>
<feature type="compositionally biased region" description="Low complexity" evidence="2">
    <location>
        <begin position="175"/>
        <end position="214"/>
    </location>
</feature>
<evidence type="ECO:0000313" key="5">
    <source>
        <dbReference type="Proteomes" id="UP000001064"/>
    </source>
</evidence>
<evidence type="ECO:0000256" key="2">
    <source>
        <dbReference type="SAM" id="MobiDB-lite"/>
    </source>
</evidence>
<dbReference type="AlphaFoldDB" id="F0ZAJ9"/>
<dbReference type="OMA" id="WATEEFY"/>
<feature type="compositionally biased region" description="Basic residues" evidence="2">
    <location>
        <begin position="334"/>
        <end position="349"/>
    </location>
</feature>
<feature type="compositionally biased region" description="Low complexity" evidence="2">
    <location>
        <begin position="152"/>
        <end position="168"/>
    </location>
</feature>
<name>F0ZAJ9_DICPU</name>
<feature type="compositionally biased region" description="Low complexity" evidence="2">
    <location>
        <begin position="121"/>
        <end position="134"/>
    </location>
</feature>
<dbReference type="GeneID" id="10506117"/>
<feature type="compositionally biased region" description="Polar residues" evidence="2">
    <location>
        <begin position="262"/>
        <end position="272"/>
    </location>
</feature>
<dbReference type="SUPFAM" id="SSF47473">
    <property type="entry name" value="EF-hand"/>
    <property type="match status" value="1"/>
</dbReference>
<sequence>MNINNTININKNNKEEQGEGNNIVLVDNHIIVEEDDSLNNNPDIEFLKKYDNNDLKHAIKSLTGVVVSDDFISILQKQIASNGNSEIDFEEFREAFSQIAKSLLPNYSDFSSTGNNSAGFIIGEDNGDNINNYGSNDKSRQSNPPSPPPTPQRSRSNSYSSSSQLSDLPSPPNSPRNSDSGSSSPFSFSPLSSSPPKYIYSNNGSGSPNNGSPPKYYTSTVGIYNKPPPMSPRRVPTSSANRPRSSSVRNTSSTTSSSSFNIYNTGTKNNNGVEPINDDQHIMLLSNQVISNSTFNSPNDKYKNKPQKPMNNNSNINNSGHYPHALPPYYSHTQNHHGHNHHHTHHHTHNNNLQSNQLFKSLLSVGDENPSDNKKLKKNNSNSSKKQQASSPKGSPNTSDNEDDNDNQFHMEIDWEKQLLNNNKKPNNNIKKYTYKINHDEDDTDNDSTFSHYSNNSSNFSSNNNSSFYSKKNKRNVNIQEEIPWATEEFYYDPMLTNLDDLHQIIAILKEKYTLYSGKSQELEKRVQTAIKANNRLEDDIDDIKKDCITLSLSNQALKKNNQLLEATIEYHSNSTAQIKMNYFNLEKENQLLKKRLQFFEDITEKNQKLLETTQKDLELKDQKYHSELEHLNTQYISTIQNVRKEYQLEFENEYRKNKELLSHSDKKKMQIELENSTLRQLLQQSNEKIESLENLYEEKLKQYQIHEEEKQSQSISQEILTTENLKLIEKIKKSELKKTRDVKNELKRTEEERNHHKIDDHLYYNLYYYYLLLFIIIYYYYYLTFCFFLDDSLLSSSKILDCFSLFVDSFNESLVDDSFKSLDKSFAIAVLVVSAAFVADVVVVVVVVVVVGKAVVGLFNKFAFAWFSSTSCGGIFSAKYSGFLMLMPYSLNACDKSSNVNTNALSFLVFSLDVPCNLILQNCKLSFVTSDINFCVASEINLLILISEHENPVLFK</sequence>
<feature type="region of interest" description="Disordered" evidence="2">
    <location>
        <begin position="293"/>
        <end position="351"/>
    </location>
</feature>
<organism evidence="4 5">
    <name type="scientific">Dictyostelium purpureum</name>
    <name type="common">Slime mold</name>
    <dbReference type="NCBI Taxonomy" id="5786"/>
    <lineage>
        <taxon>Eukaryota</taxon>
        <taxon>Amoebozoa</taxon>
        <taxon>Evosea</taxon>
        <taxon>Eumycetozoa</taxon>
        <taxon>Dictyostelia</taxon>
        <taxon>Dictyosteliales</taxon>
        <taxon>Dictyosteliaceae</taxon>
        <taxon>Dictyostelium</taxon>
    </lineage>
</organism>
<dbReference type="InParanoid" id="F0ZAJ9"/>
<feature type="transmembrane region" description="Helical" evidence="3">
    <location>
        <begin position="864"/>
        <end position="887"/>
    </location>
</feature>
<keyword evidence="3" id="KW-0812">Transmembrane</keyword>
<evidence type="ECO:0000256" key="1">
    <source>
        <dbReference type="SAM" id="Coils"/>
    </source>
</evidence>
<feature type="region of interest" description="Disordered" evidence="2">
    <location>
        <begin position="442"/>
        <end position="470"/>
    </location>
</feature>
<gene>
    <name evidence="4" type="ORF">DICPUDRAFT_27692</name>
</gene>
<dbReference type="VEuPathDB" id="AmoebaDB:DICPUDRAFT_27692"/>
<feature type="compositionally biased region" description="Low complexity" evidence="2">
    <location>
        <begin position="453"/>
        <end position="470"/>
    </location>
</feature>
<keyword evidence="3" id="KW-0472">Membrane</keyword>
<evidence type="ECO:0000256" key="3">
    <source>
        <dbReference type="SAM" id="Phobius"/>
    </source>
</evidence>
<dbReference type="Proteomes" id="UP000001064">
    <property type="component" value="Unassembled WGS sequence"/>
</dbReference>